<protein>
    <recommendedName>
        <fullName evidence="2">Glycosyl transferase family 1 domain-containing protein</fullName>
    </recommendedName>
</protein>
<dbReference type="InterPro" id="IPR001296">
    <property type="entry name" value="Glyco_trans_1"/>
</dbReference>
<dbReference type="RefSeq" id="WP_105908675.1">
    <property type="nucleotide sequence ID" value="NZ_JAODCU010000016.1"/>
</dbReference>
<evidence type="ECO:0000256" key="1">
    <source>
        <dbReference type="ARBA" id="ARBA00022679"/>
    </source>
</evidence>
<comment type="caution">
    <text evidence="3">The sequence shown here is derived from an EMBL/GenBank/DDBJ whole genome shotgun (WGS) entry which is preliminary data.</text>
</comment>
<accession>A0A2S9SQ67</accession>
<gene>
    <name evidence="3" type="ORF">CJ669_03240</name>
</gene>
<name>A0A2S9SQ67_9BACT</name>
<evidence type="ECO:0000313" key="4">
    <source>
        <dbReference type="Proteomes" id="UP000239065"/>
    </source>
</evidence>
<dbReference type="EMBL" id="NXGJ01000002">
    <property type="protein sequence ID" value="PRM88659.1"/>
    <property type="molecule type" value="Genomic_DNA"/>
</dbReference>
<dbReference type="Proteomes" id="UP000239065">
    <property type="component" value="Unassembled WGS sequence"/>
</dbReference>
<organism evidence="3 4">
    <name type="scientific">Aliarcobacter cryaerophilus</name>
    <dbReference type="NCBI Taxonomy" id="28198"/>
    <lineage>
        <taxon>Bacteria</taxon>
        <taxon>Pseudomonadati</taxon>
        <taxon>Campylobacterota</taxon>
        <taxon>Epsilonproteobacteria</taxon>
        <taxon>Campylobacterales</taxon>
        <taxon>Arcobacteraceae</taxon>
        <taxon>Aliarcobacter</taxon>
    </lineage>
</organism>
<dbReference type="PANTHER" id="PTHR46401:SF2">
    <property type="entry name" value="GLYCOSYLTRANSFERASE WBBK-RELATED"/>
    <property type="match status" value="1"/>
</dbReference>
<dbReference type="PANTHER" id="PTHR46401">
    <property type="entry name" value="GLYCOSYLTRANSFERASE WBBK-RELATED"/>
    <property type="match status" value="1"/>
</dbReference>
<dbReference type="Gene3D" id="3.40.50.2000">
    <property type="entry name" value="Glycogen Phosphorylase B"/>
    <property type="match status" value="3"/>
</dbReference>
<evidence type="ECO:0000313" key="3">
    <source>
        <dbReference type="EMBL" id="PRM88659.1"/>
    </source>
</evidence>
<dbReference type="Pfam" id="PF00534">
    <property type="entry name" value="Glycos_transf_1"/>
    <property type="match status" value="2"/>
</dbReference>
<dbReference type="CDD" id="cd03809">
    <property type="entry name" value="GT4_MtfB-like"/>
    <property type="match status" value="2"/>
</dbReference>
<dbReference type="AlphaFoldDB" id="A0A2S9SQ67"/>
<sequence>MIIAIDGQSLQTYSKDRGVGRYTKEILKSLIKINNNSQKYTIKLCLNGTFHENIADLFEEFAPLIGHNNIHIWQNYFETSSEIYFDKTKIELASIVREAFFWSIGASIIFSTNNQEGLKDNAIIGVKTIDFGAKYISVLYDLVPFYYPEYLGGNVKKWYDRALNTVLNSDEIITISNSSKTDIVNFLNVTSKNITIAYCSVDKKIFNNNTPKDELVLKKFNLDNKFIFYIGGDDKHKNLASLIEAYGSDQRINKDFLLVLAGSSITKNSFVLKQIKKYDYDIQKNIRLIGFVDDYELVNLYKYSTCFVFPSTHEGFGLPILEAMSCETPVLAANQSSMKEIINYSPALFDPKNIKEISEKIFQCLNNEDTKYQIVNNNKARVKLFDWDISAQTIYDLFINYNNNNIEKFDYKNMIEKIKYCIRDIDINSNDMLLFSESLAKSIIIHNKFFLDVSSIIMNNEHETGIQRVARSISKILLDTMPDKVYLVYSSADNPNKFLYAKEYMINRLGMDKELYAGLDEQVEFYNGDYLLYLDLHPSNAINNKNFNKNLMHRGIKVFHVIYDLIPVLHKNFFWDELNQEFELWLDSVSYSTGSLCISNSVAKDLEKYFKNKGLLKKDYKISYFHLGADIENSKGLPENYKQLISTIEKRTSFLMVGTIEPRKGHKQTLRAFEILWSKNIDITLVIVGKQGWMMEDFIKKLKSHPELNKRLFCLEGISDEYLEKVYDSSVCLIAASEAEGFGLPLIEAAQKKKPIIARDIPVFREVAKEFAYYFENDNNPEVLAETIKKWLELYKQNQHPKSDNMPWLTWKQSAEILFNKIIEN</sequence>
<reference evidence="3 4" key="1">
    <citation type="submission" date="2017-09" db="EMBL/GenBank/DDBJ databases">
        <title>Reassesment of A. cryaerophilus.</title>
        <authorList>
            <person name="Perez-Cataluna A."/>
            <person name="Collado L."/>
            <person name="Salgado O."/>
            <person name="Lefinanco V."/>
            <person name="Figueras M.J."/>
        </authorList>
    </citation>
    <scope>NUCLEOTIDE SEQUENCE [LARGE SCALE GENOMIC DNA]</scope>
    <source>
        <strain evidence="3 4">LMG 9861</strain>
    </source>
</reference>
<evidence type="ECO:0000259" key="2">
    <source>
        <dbReference type="Pfam" id="PF00534"/>
    </source>
</evidence>
<feature type="domain" description="Glycosyl transferase family 1" evidence="2">
    <location>
        <begin position="220"/>
        <end position="380"/>
    </location>
</feature>
<feature type="domain" description="Glycosyl transferase family 1" evidence="2">
    <location>
        <begin position="649"/>
        <end position="800"/>
    </location>
</feature>
<proteinExistence type="predicted"/>
<dbReference type="GO" id="GO:0016757">
    <property type="term" value="F:glycosyltransferase activity"/>
    <property type="evidence" value="ECO:0007669"/>
    <property type="project" value="InterPro"/>
</dbReference>
<dbReference type="SUPFAM" id="SSF53756">
    <property type="entry name" value="UDP-Glycosyltransferase/glycogen phosphorylase"/>
    <property type="match status" value="2"/>
</dbReference>
<keyword evidence="1" id="KW-0808">Transferase</keyword>